<dbReference type="Proteomes" id="UP000322315">
    <property type="component" value="Unassembled WGS sequence"/>
</dbReference>
<protein>
    <submittedName>
        <fullName evidence="2">TonB-dependent receptor</fullName>
    </submittedName>
</protein>
<dbReference type="SUPFAM" id="SSF49464">
    <property type="entry name" value="Carboxypeptidase regulatory domain-like"/>
    <property type="match status" value="1"/>
</dbReference>
<keyword evidence="1" id="KW-0732">Signal</keyword>
<evidence type="ECO:0000313" key="5">
    <source>
        <dbReference type="Proteomes" id="UP000322315"/>
    </source>
</evidence>
<keyword evidence="2" id="KW-0675">Receptor</keyword>
<feature type="signal peptide" evidence="1">
    <location>
        <begin position="1"/>
        <end position="18"/>
    </location>
</feature>
<proteinExistence type="predicted"/>
<reference evidence="2 5" key="1">
    <citation type="journal article" date="2015" name="Int. J. Syst. Evol. Microbiol.">
        <title>Algibacter amylolyticus sp. nov., isolated from intertidal sediment.</title>
        <authorList>
            <person name="Zhang D.C."/>
            <person name="Wu J."/>
            <person name="Neuner K."/>
            <person name="Yao J."/>
            <person name="Margesin R."/>
        </authorList>
    </citation>
    <scope>NUCLEOTIDE SEQUENCE [LARGE SCALE GENOMIC DNA]</scope>
    <source>
        <strain evidence="2 5">RU-4-M-4</strain>
    </source>
</reference>
<gene>
    <name evidence="2" type="ORF">F2B50_08760</name>
    <name evidence="3" type="ORF">FPF71_08760</name>
</gene>
<organism evidence="2 5">
    <name type="scientific">Algibacter amylolyticus</name>
    <dbReference type="NCBI Taxonomy" id="1608400"/>
    <lineage>
        <taxon>Bacteria</taxon>
        <taxon>Pseudomonadati</taxon>
        <taxon>Bacteroidota</taxon>
        <taxon>Flavobacteriia</taxon>
        <taxon>Flavobacteriales</taxon>
        <taxon>Flavobacteriaceae</taxon>
        <taxon>Algibacter</taxon>
    </lineage>
</organism>
<comment type="caution">
    <text evidence="2">The sequence shown here is derived from an EMBL/GenBank/DDBJ whole genome shotgun (WGS) entry which is preliminary data.</text>
</comment>
<sequence length="909" mass="102230">MKKLILIVLIGFANAAMAQIKLEGIVKDSIGAPLELANVIAINQETKTLQSYGITDQAGFYRISLAKNGTYSIQVSYIGMKTYTETITTVNDDVVKDIVLEADNALDAIELTYEMPVTVKGDTLIYNADSFKNGTERKLEDVLEKLPGVEINDDGQVEVEGNVVSKLMVNGKDFFDGDTKLGIKNIPSNAVDKIQVLRNFSEVGQLSGVTNNQDNVAINIKLKEGKENFWFGNITAGGGASTDDELYILQPKLFYYSPKFSLNFIGDLNNTGDLALTREDLRGFGGGFRAPSRSSGTSISLGNNSLNFLTSQNNALEIKNKLAATNFSYSPNKNLDLSGFAIFNSSNILSKEKSLVQYTDSDLGIPDEATEQNSEERSNQGLLKLSAAYKPNINNQLDYDILGRFSKDTQNQNLFSSVLGNTTQLDEATPFSISQSLNYYYTLNETNIFAFEGQHLIKNEDPFYNALLLNDPDNNEDEDNDAFDTTADAIGFLTNLDYYDIGQNKRIKSNQVDAKIDYYNILNAKSNINFTLGTIYSRQEFNSNIFQFLEDGSQFEPTPSFNDGLAKNDTEYNFTDVYLGAHYTLKTGKFTITPGFSVHAYGNKNTQFGETFEDSFFKLLPDFETRIQLKKSESLTLRYQMQNQFTDVTNLAQGLVFNSFSSIQYGEPELQNALSHNLSLFYRSFNLFNYTNVYARLAYNKNIDQIRSLTDFDNVIRTSTFFNSNFADESVSASGRVQRTFGKLQAGITTGLNYSKINQFIQGQQSLNEQFTQSYTPELRTNFREAPNVRLRYRYSVSNNDQGSSSTKFVTKAPSINFDAYIWKSVTFETDFTYSNQDDGVNPSQSFKTWDASLAYRKNEDSKWEYVIKATNLLDIDSRVRNSATNLSVFSSETFIQPRFVTLRIRYEL</sequence>
<name>A0A5M7B6A6_9FLAO</name>
<dbReference type="EMBL" id="VWRS01000005">
    <property type="protein sequence ID" value="KAA5824862.1"/>
    <property type="molecule type" value="Genomic_DNA"/>
</dbReference>
<keyword evidence="4" id="KW-1185">Reference proteome</keyword>
<dbReference type="EMBL" id="VMBF01000005">
    <property type="protein sequence ID" value="TSJ76027.1"/>
    <property type="molecule type" value="Genomic_DNA"/>
</dbReference>
<dbReference type="Pfam" id="PF13620">
    <property type="entry name" value="CarboxypepD_reg"/>
    <property type="match status" value="1"/>
</dbReference>
<dbReference type="SUPFAM" id="SSF56935">
    <property type="entry name" value="Porins"/>
    <property type="match status" value="1"/>
</dbReference>
<reference evidence="2" key="3">
    <citation type="submission" date="2019-09" db="EMBL/GenBank/DDBJ databases">
        <authorList>
            <person name="Zhang D.-C."/>
        </authorList>
    </citation>
    <scope>NUCLEOTIDE SEQUENCE</scope>
    <source>
        <strain evidence="2">RU-4-M-4</strain>
    </source>
</reference>
<evidence type="ECO:0000313" key="3">
    <source>
        <dbReference type="EMBL" id="TSJ76027.1"/>
    </source>
</evidence>
<feature type="chain" id="PRO_5024342963" evidence="1">
    <location>
        <begin position="19"/>
        <end position="909"/>
    </location>
</feature>
<dbReference type="AlphaFoldDB" id="A0A5M7B6A6"/>
<evidence type="ECO:0000313" key="2">
    <source>
        <dbReference type="EMBL" id="KAA5824862.1"/>
    </source>
</evidence>
<dbReference type="Proteomes" id="UP000315145">
    <property type="component" value="Unassembled WGS sequence"/>
</dbReference>
<dbReference type="Gene3D" id="2.60.40.1120">
    <property type="entry name" value="Carboxypeptidase-like, regulatory domain"/>
    <property type="match status" value="1"/>
</dbReference>
<reference evidence="3 4" key="2">
    <citation type="submission" date="2019-07" db="EMBL/GenBank/DDBJ databases">
        <title>Algibacter marinivivus sp. nov., isolated from the surface of a marine red alga.</title>
        <authorList>
            <person name="Zhong X."/>
            <person name="Xu W."/>
            <person name="Zhang Y."/>
            <person name="Zhang Q."/>
            <person name="Du Z."/>
        </authorList>
    </citation>
    <scope>NUCLEOTIDE SEQUENCE [LARGE SCALE GENOMIC DNA]</scope>
    <source>
        <strain evidence="3 4">RU-4-M-4</strain>
    </source>
</reference>
<accession>A0A5M7B6A6</accession>
<evidence type="ECO:0000313" key="4">
    <source>
        <dbReference type="Proteomes" id="UP000315145"/>
    </source>
</evidence>
<evidence type="ECO:0000256" key="1">
    <source>
        <dbReference type="SAM" id="SignalP"/>
    </source>
</evidence>
<dbReference type="InterPro" id="IPR008969">
    <property type="entry name" value="CarboxyPept-like_regulatory"/>
</dbReference>
<dbReference type="OrthoDB" id="603275at2"/>